<protein>
    <recommendedName>
        <fullName evidence="2">DUF6533 domain-containing protein</fullName>
    </recommendedName>
</protein>
<dbReference type="AlphaFoldDB" id="A0A1Y2IUT4"/>
<keyword evidence="4" id="KW-1185">Reference proteome</keyword>
<sequence length="268" mass="30312">MLTVVDALAILYYDFVLTIPQEIERFWSRKLSWPSFLFFLNRYLSVIGHIPVIIEFFGVIPESVSVRPKLCREYQQYHRIISILIQAVVAGLMLLRTYALYGRDRRVLALLLAILGVGAIVSLWVIIAGHKARRPTALPGSIRATDGCDLTLSTQDTILVFDGTVFILTLMQVMKIRQSWSSGGYFHIMLRDGACFGSVLFICYLSNILAYAPIHKGVSTSITNVMSSTLITRFMLNIRDPQLNERPRALEWTDVTTRVGSVESMRFA</sequence>
<dbReference type="Proteomes" id="UP000193067">
    <property type="component" value="Unassembled WGS sequence"/>
</dbReference>
<feature type="transmembrane region" description="Helical" evidence="1">
    <location>
        <begin position="107"/>
        <end position="127"/>
    </location>
</feature>
<reference evidence="3 4" key="1">
    <citation type="journal article" date="2015" name="Biotechnol. Biofuels">
        <title>Enhanced degradation of softwood versus hardwood by the white-rot fungus Pycnoporus coccineus.</title>
        <authorList>
            <person name="Couturier M."/>
            <person name="Navarro D."/>
            <person name="Chevret D."/>
            <person name="Henrissat B."/>
            <person name="Piumi F."/>
            <person name="Ruiz-Duenas F.J."/>
            <person name="Martinez A.T."/>
            <person name="Grigoriev I.V."/>
            <person name="Riley R."/>
            <person name="Lipzen A."/>
            <person name="Berrin J.G."/>
            <person name="Master E.R."/>
            <person name="Rosso M.N."/>
        </authorList>
    </citation>
    <scope>NUCLEOTIDE SEQUENCE [LARGE SCALE GENOMIC DNA]</scope>
    <source>
        <strain evidence="3 4">BRFM310</strain>
    </source>
</reference>
<proteinExistence type="predicted"/>
<feature type="transmembrane region" description="Helical" evidence="1">
    <location>
        <begin position="194"/>
        <end position="212"/>
    </location>
</feature>
<evidence type="ECO:0000256" key="1">
    <source>
        <dbReference type="SAM" id="Phobius"/>
    </source>
</evidence>
<dbReference type="OrthoDB" id="3261349at2759"/>
<name>A0A1Y2IUT4_TRAC3</name>
<gene>
    <name evidence="3" type="ORF">PYCCODRAFT_1434104</name>
</gene>
<keyword evidence="1" id="KW-0812">Transmembrane</keyword>
<feature type="domain" description="DUF6533" evidence="2">
    <location>
        <begin position="7"/>
        <end position="46"/>
    </location>
</feature>
<evidence type="ECO:0000259" key="2">
    <source>
        <dbReference type="Pfam" id="PF20151"/>
    </source>
</evidence>
<keyword evidence="1" id="KW-0472">Membrane</keyword>
<evidence type="ECO:0000313" key="4">
    <source>
        <dbReference type="Proteomes" id="UP000193067"/>
    </source>
</evidence>
<feature type="transmembrane region" description="Helical" evidence="1">
    <location>
        <begin position="35"/>
        <end position="57"/>
    </location>
</feature>
<dbReference type="InterPro" id="IPR045340">
    <property type="entry name" value="DUF6533"/>
</dbReference>
<dbReference type="Pfam" id="PF20151">
    <property type="entry name" value="DUF6533"/>
    <property type="match status" value="1"/>
</dbReference>
<keyword evidence="1" id="KW-1133">Transmembrane helix</keyword>
<organism evidence="3 4">
    <name type="scientific">Trametes coccinea (strain BRFM310)</name>
    <name type="common">Pycnoporus coccineus</name>
    <dbReference type="NCBI Taxonomy" id="1353009"/>
    <lineage>
        <taxon>Eukaryota</taxon>
        <taxon>Fungi</taxon>
        <taxon>Dikarya</taxon>
        <taxon>Basidiomycota</taxon>
        <taxon>Agaricomycotina</taxon>
        <taxon>Agaricomycetes</taxon>
        <taxon>Polyporales</taxon>
        <taxon>Polyporaceae</taxon>
        <taxon>Trametes</taxon>
    </lineage>
</organism>
<dbReference type="EMBL" id="KZ084099">
    <property type="protein sequence ID" value="OSD03712.1"/>
    <property type="molecule type" value="Genomic_DNA"/>
</dbReference>
<accession>A0A1Y2IUT4</accession>
<evidence type="ECO:0000313" key="3">
    <source>
        <dbReference type="EMBL" id="OSD03712.1"/>
    </source>
</evidence>
<feature type="transmembrane region" description="Helical" evidence="1">
    <location>
        <begin position="77"/>
        <end position="95"/>
    </location>
</feature>